<dbReference type="RefSeq" id="WP_032651239.1">
    <property type="nucleotide sequence ID" value="NZ_LJRF01000074.1"/>
</dbReference>
<dbReference type="Proteomes" id="UP000050554">
    <property type="component" value="Unassembled WGS sequence"/>
</dbReference>
<keyword evidence="1" id="KW-0732">Signal</keyword>
<dbReference type="EMBL" id="LJRF01000074">
    <property type="protein sequence ID" value="KPY48904.1"/>
    <property type="molecule type" value="Genomic_DNA"/>
</dbReference>
<name>A0A0N8SQD7_PSESI</name>
<dbReference type="PATRIC" id="fig|55398.3.peg.3775"/>
<evidence type="ECO:0000256" key="1">
    <source>
        <dbReference type="SAM" id="SignalP"/>
    </source>
</evidence>
<evidence type="ECO:0000313" key="3">
    <source>
        <dbReference type="Proteomes" id="UP000050554"/>
    </source>
</evidence>
<gene>
    <name evidence="2" type="ORF">ALO47_02996</name>
</gene>
<sequence length="123" mass="13163">MRMLVAAAFATLSLSAVAAQPAPILSGCNLVEQRALEGRTGGSITDRNEAHISTRSSVLQADIGSLYRAGHLPQKQADQLYNRIEKIRSDSAGFVKTQGFLSAGERASYDRELDTIAGNLCKP</sequence>
<organism evidence="2 3">
    <name type="scientific">Pseudomonas syringae pv. ribicola</name>
    <dbReference type="NCBI Taxonomy" id="55398"/>
    <lineage>
        <taxon>Bacteria</taxon>
        <taxon>Pseudomonadati</taxon>
        <taxon>Pseudomonadota</taxon>
        <taxon>Gammaproteobacteria</taxon>
        <taxon>Pseudomonadales</taxon>
        <taxon>Pseudomonadaceae</taxon>
        <taxon>Pseudomonas</taxon>
    </lineage>
</organism>
<feature type="signal peptide" evidence="1">
    <location>
        <begin position="1"/>
        <end position="18"/>
    </location>
</feature>
<evidence type="ECO:0000313" key="2">
    <source>
        <dbReference type="EMBL" id="KPY48904.1"/>
    </source>
</evidence>
<comment type="caution">
    <text evidence="2">The sequence shown here is derived from an EMBL/GenBank/DDBJ whole genome shotgun (WGS) entry which is preliminary data.</text>
</comment>
<reference evidence="2 3" key="1">
    <citation type="submission" date="2015-09" db="EMBL/GenBank/DDBJ databases">
        <title>Genome announcement of multiple Pseudomonas syringae strains.</title>
        <authorList>
            <person name="Thakur S."/>
            <person name="Wang P.W."/>
            <person name="Gong Y."/>
            <person name="Weir B.S."/>
            <person name="Guttman D.S."/>
        </authorList>
    </citation>
    <scope>NUCLEOTIDE SEQUENCE [LARGE SCALE GENOMIC DNA]</scope>
    <source>
        <strain evidence="2 3">ICMP3882</strain>
    </source>
</reference>
<dbReference type="PROSITE" id="PS51257">
    <property type="entry name" value="PROKAR_LIPOPROTEIN"/>
    <property type="match status" value="1"/>
</dbReference>
<accession>A0A0N8SQD7</accession>
<feature type="chain" id="PRO_5006031726" description="Lipoprotein" evidence="1">
    <location>
        <begin position="19"/>
        <end position="123"/>
    </location>
</feature>
<dbReference type="AlphaFoldDB" id="A0A0N8SQD7"/>
<evidence type="ECO:0008006" key="4">
    <source>
        <dbReference type="Google" id="ProtNLM"/>
    </source>
</evidence>
<proteinExistence type="predicted"/>
<protein>
    <recommendedName>
        <fullName evidence="4">Lipoprotein</fullName>
    </recommendedName>
</protein>